<dbReference type="Proteomes" id="UP000501076">
    <property type="component" value="Plasmid pFDU301C"/>
</dbReference>
<accession>A0A6M6E2W1</accession>
<geneLocation type="plasmid" evidence="2">
    <name>pfdu301c</name>
</geneLocation>
<protein>
    <recommendedName>
        <fullName evidence="3">DUF695 domain-containing protein</fullName>
    </recommendedName>
</protein>
<dbReference type="EMBL" id="CP045275">
    <property type="protein sequence ID" value="QJX81301.1"/>
    <property type="molecule type" value="Genomic_DNA"/>
</dbReference>
<dbReference type="RefSeq" id="WP_171779273.1">
    <property type="nucleotide sequence ID" value="NZ_CP045275.1"/>
</dbReference>
<name>A0A6M6E2W1_PRIMG</name>
<evidence type="ECO:0000313" key="1">
    <source>
        <dbReference type="EMBL" id="QJX81301.1"/>
    </source>
</evidence>
<sequence>MLKNLFKKKITEKEFWSWFEKNSEEYFQLDENNYDLLFNKLGLQLSKYHKDLTFEFSVEMNQGKREFIISAEGMVSAFPAVIKLVEEAPSLEKFNVVAFRQRQDSEQEIYFEDIVLNTEDIFFTYREDKQMDCLDIVIYIKGYSEENDQFIAAAFIMLDSLIGEYDVGVKLGEINFEPYQEEKEAEPILNLVSLVDKL</sequence>
<organism evidence="1 2">
    <name type="scientific">Priestia megaterium</name>
    <name type="common">Bacillus megaterium</name>
    <dbReference type="NCBI Taxonomy" id="1404"/>
    <lineage>
        <taxon>Bacteria</taxon>
        <taxon>Bacillati</taxon>
        <taxon>Bacillota</taxon>
        <taxon>Bacilli</taxon>
        <taxon>Bacillales</taxon>
        <taxon>Bacillaceae</taxon>
        <taxon>Priestia</taxon>
    </lineage>
</organism>
<proteinExistence type="predicted"/>
<evidence type="ECO:0000313" key="2">
    <source>
        <dbReference type="Proteomes" id="UP000501076"/>
    </source>
</evidence>
<gene>
    <name evidence="1" type="ORF">FDZ14_34935</name>
</gene>
<reference evidence="1 2" key="1">
    <citation type="submission" date="2019-10" db="EMBL/GenBank/DDBJ databases">
        <title>Complete genome sequences for adaption low water activity.</title>
        <authorList>
            <person name="Zhao L."/>
            <person name="Zhong J."/>
        </authorList>
    </citation>
    <scope>NUCLEOTIDE SEQUENCE [LARGE SCALE GENOMIC DNA]</scope>
    <source>
        <strain evidence="1 2">FDU301</strain>
        <plasmid evidence="2">pfdu301c</plasmid>
    </source>
</reference>
<evidence type="ECO:0008006" key="3">
    <source>
        <dbReference type="Google" id="ProtNLM"/>
    </source>
</evidence>
<keyword evidence="1" id="KW-0614">Plasmid</keyword>
<dbReference type="AlphaFoldDB" id="A0A6M6E2W1"/>